<evidence type="ECO:0000313" key="2">
    <source>
        <dbReference type="EMBL" id="KAI9634563.1"/>
    </source>
</evidence>
<accession>A0AA38H5T5</accession>
<dbReference type="EMBL" id="JAKWFO010000006">
    <property type="protein sequence ID" value="KAI9634563.1"/>
    <property type="molecule type" value="Genomic_DNA"/>
</dbReference>
<dbReference type="RefSeq" id="XP_052944340.1">
    <property type="nucleotide sequence ID" value="XM_053087394.1"/>
</dbReference>
<comment type="caution">
    <text evidence="2">The sequence shown here is derived from an EMBL/GenBank/DDBJ whole genome shotgun (WGS) entry which is preliminary data.</text>
</comment>
<name>A0AA38H5T5_9TREE</name>
<evidence type="ECO:0000313" key="3">
    <source>
        <dbReference type="Proteomes" id="UP001164286"/>
    </source>
</evidence>
<sequence length="298" mass="33726">MVRGGGGRRGGEHGEHQELIRKDVRVGRPYRERPVLAVVDLGQKHIKSGLTRATVITLPDERAHGEVGLVQDVFAVVVGRPVGEERDPRLQHEYVPDHARELQTSISCYGLRRAGPEPSSPPLALYLWRSKVSPQVQPYFRSFPALWVRYLGPRRPRLGEHILWEACSTRTPHPAHIPDEKFFHAFYILRCRAYCDGVGDEVLAVRMRTPIPPILHLILPRDASRMNLIPCFRVWRVCGWREGYGYTTPRHTSYIRPARPPSPFTGVITPLPLALPPRQTGPNSGDVFLMDGWTGPIE</sequence>
<feature type="compositionally biased region" description="Basic and acidic residues" evidence="1">
    <location>
        <begin position="9"/>
        <end position="24"/>
    </location>
</feature>
<organism evidence="2 3">
    <name type="scientific">Dioszegia hungarica</name>
    <dbReference type="NCBI Taxonomy" id="4972"/>
    <lineage>
        <taxon>Eukaryota</taxon>
        <taxon>Fungi</taxon>
        <taxon>Dikarya</taxon>
        <taxon>Basidiomycota</taxon>
        <taxon>Agaricomycotina</taxon>
        <taxon>Tremellomycetes</taxon>
        <taxon>Tremellales</taxon>
        <taxon>Bulleribasidiaceae</taxon>
        <taxon>Dioszegia</taxon>
    </lineage>
</organism>
<proteinExistence type="predicted"/>
<protein>
    <submittedName>
        <fullName evidence="2">Uncharacterized protein</fullName>
    </submittedName>
</protein>
<gene>
    <name evidence="2" type="ORF">MKK02DRAFT_27763</name>
</gene>
<dbReference type="AlphaFoldDB" id="A0AA38H5T5"/>
<keyword evidence="3" id="KW-1185">Reference proteome</keyword>
<reference evidence="2" key="1">
    <citation type="journal article" date="2022" name="G3 (Bethesda)">
        <title>High quality genome of the basidiomycete yeast Dioszegia hungarica PDD-24b-2 isolated from cloud water.</title>
        <authorList>
            <person name="Jarrige D."/>
            <person name="Haridas S."/>
            <person name="Bleykasten-Grosshans C."/>
            <person name="Joly M."/>
            <person name="Nadalig T."/>
            <person name="Sancelme M."/>
            <person name="Vuilleumier S."/>
            <person name="Grigoriev I.V."/>
            <person name="Amato P."/>
            <person name="Bringel F."/>
        </authorList>
    </citation>
    <scope>NUCLEOTIDE SEQUENCE</scope>
    <source>
        <strain evidence="2">PDD-24b-2</strain>
    </source>
</reference>
<evidence type="ECO:0000256" key="1">
    <source>
        <dbReference type="SAM" id="MobiDB-lite"/>
    </source>
</evidence>
<feature type="region of interest" description="Disordered" evidence="1">
    <location>
        <begin position="1"/>
        <end position="24"/>
    </location>
</feature>
<dbReference type="GeneID" id="77726599"/>
<dbReference type="Proteomes" id="UP001164286">
    <property type="component" value="Unassembled WGS sequence"/>
</dbReference>